<gene>
    <name evidence="2" type="ORF">BCF58_0764</name>
</gene>
<dbReference type="EMBL" id="RBXB01000001">
    <property type="protein sequence ID" value="RKT01541.1"/>
    <property type="molecule type" value="Genomic_DNA"/>
</dbReference>
<evidence type="ECO:0008006" key="4">
    <source>
        <dbReference type="Google" id="ProtNLM"/>
    </source>
</evidence>
<sequence length="167" mass="18182">MMTLKAIIFSLGVLTLTNCNAQKETKTSTKAPVVTNTKETKNMGKEGSLIYFNEGENKFLKEYDMNVTFKKVSEDSRCPKGVNCIWAGAAVAEVEVMGIATRPVTLRLATMDDAGKNLFSSAEFNSYTISLAEITPYPTAEGGAKALNGKYKIGIRIKETGPKPTIR</sequence>
<dbReference type="Proteomes" id="UP000272428">
    <property type="component" value="Unassembled WGS sequence"/>
</dbReference>
<comment type="caution">
    <text evidence="2">The sequence shown here is derived from an EMBL/GenBank/DDBJ whole genome shotgun (WGS) entry which is preliminary data.</text>
</comment>
<dbReference type="AlphaFoldDB" id="A0A495SMN9"/>
<accession>A0A495SMN9</accession>
<keyword evidence="1" id="KW-0732">Signal</keyword>
<evidence type="ECO:0000256" key="1">
    <source>
        <dbReference type="SAM" id="SignalP"/>
    </source>
</evidence>
<dbReference type="RefSeq" id="WP_228434727.1">
    <property type="nucleotide sequence ID" value="NZ_RBXB01000001.1"/>
</dbReference>
<organism evidence="2 3">
    <name type="scientific">Chryseobacterium defluvii</name>
    <dbReference type="NCBI Taxonomy" id="160396"/>
    <lineage>
        <taxon>Bacteria</taxon>
        <taxon>Pseudomonadati</taxon>
        <taxon>Bacteroidota</taxon>
        <taxon>Flavobacteriia</taxon>
        <taxon>Flavobacteriales</taxon>
        <taxon>Weeksellaceae</taxon>
        <taxon>Chryseobacterium group</taxon>
        <taxon>Chryseobacterium</taxon>
    </lineage>
</organism>
<protein>
    <recommendedName>
        <fullName evidence="4">Lipoprotein</fullName>
    </recommendedName>
</protein>
<name>A0A495SMN9_9FLAO</name>
<feature type="chain" id="PRO_5019779602" description="Lipoprotein" evidence="1">
    <location>
        <begin position="22"/>
        <end position="167"/>
    </location>
</feature>
<proteinExistence type="predicted"/>
<reference evidence="2 3" key="1">
    <citation type="submission" date="2018-10" db="EMBL/GenBank/DDBJ databases">
        <title>Genomic Encyclopedia of Archaeal and Bacterial Type Strains, Phase II (KMG-II): from individual species to whole genera.</title>
        <authorList>
            <person name="Goeker M."/>
        </authorList>
    </citation>
    <scope>NUCLEOTIDE SEQUENCE [LARGE SCALE GENOMIC DNA]</scope>
    <source>
        <strain evidence="2 3">DSM 14219</strain>
    </source>
</reference>
<evidence type="ECO:0000313" key="3">
    <source>
        <dbReference type="Proteomes" id="UP000272428"/>
    </source>
</evidence>
<feature type="signal peptide" evidence="1">
    <location>
        <begin position="1"/>
        <end position="21"/>
    </location>
</feature>
<evidence type="ECO:0000313" key="2">
    <source>
        <dbReference type="EMBL" id="RKT01541.1"/>
    </source>
</evidence>
<keyword evidence="3" id="KW-1185">Reference proteome</keyword>